<organism evidence="4 5">
    <name type="scientific">Paenibacillus nasutitermitis</name>
    <dbReference type="NCBI Taxonomy" id="1652958"/>
    <lineage>
        <taxon>Bacteria</taxon>
        <taxon>Bacillati</taxon>
        <taxon>Bacillota</taxon>
        <taxon>Bacilli</taxon>
        <taxon>Bacillales</taxon>
        <taxon>Paenibacillaceae</taxon>
        <taxon>Paenibacillus</taxon>
    </lineage>
</organism>
<evidence type="ECO:0000259" key="3">
    <source>
        <dbReference type="PROSITE" id="PS51371"/>
    </source>
</evidence>
<evidence type="ECO:0000313" key="4">
    <source>
        <dbReference type="EMBL" id="GGD57345.1"/>
    </source>
</evidence>
<accession>A0A916YRG2</accession>
<dbReference type="SUPFAM" id="SSF160755">
    <property type="entry name" value="YugN-like"/>
    <property type="match status" value="1"/>
</dbReference>
<dbReference type="InterPro" id="IPR000644">
    <property type="entry name" value="CBS_dom"/>
</dbReference>
<proteinExistence type="predicted"/>
<feature type="domain" description="CBS" evidence="3">
    <location>
        <begin position="123"/>
        <end position="179"/>
    </location>
</feature>
<dbReference type="Gene3D" id="3.10.580.10">
    <property type="entry name" value="CBS-domain"/>
    <property type="match status" value="1"/>
</dbReference>
<comment type="caution">
    <text evidence="4">The sequence shown here is derived from an EMBL/GenBank/DDBJ whole genome shotgun (WGS) entry which is preliminary data.</text>
</comment>
<dbReference type="AlphaFoldDB" id="A0A916YRG2"/>
<keyword evidence="5" id="KW-1185">Reference proteome</keyword>
<feature type="domain" description="CBS" evidence="3">
    <location>
        <begin position="188"/>
        <end position="246"/>
    </location>
</feature>
<evidence type="ECO:0000313" key="5">
    <source>
        <dbReference type="Proteomes" id="UP000612456"/>
    </source>
</evidence>
<reference evidence="4" key="1">
    <citation type="journal article" date="2014" name="Int. J. Syst. Evol. Microbiol.">
        <title>Complete genome sequence of Corynebacterium casei LMG S-19264T (=DSM 44701T), isolated from a smear-ripened cheese.</title>
        <authorList>
            <consortium name="US DOE Joint Genome Institute (JGI-PGF)"/>
            <person name="Walter F."/>
            <person name="Albersmeier A."/>
            <person name="Kalinowski J."/>
            <person name="Ruckert C."/>
        </authorList>
    </citation>
    <scope>NUCLEOTIDE SEQUENCE</scope>
    <source>
        <strain evidence="4">CGMCC 1.15178</strain>
    </source>
</reference>
<name>A0A916YRG2_9BACL</name>
<dbReference type="SMART" id="SM00116">
    <property type="entry name" value="CBS"/>
    <property type="match status" value="2"/>
</dbReference>
<dbReference type="Proteomes" id="UP000612456">
    <property type="component" value="Unassembled WGS sequence"/>
</dbReference>
<keyword evidence="1 2" id="KW-0129">CBS domain</keyword>
<dbReference type="SUPFAM" id="SSF54631">
    <property type="entry name" value="CBS-domain pair"/>
    <property type="match status" value="1"/>
</dbReference>
<dbReference type="InterPro" id="IPR036491">
    <property type="entry name" value="YugN-like_sf"/>
</dbReference>
<reference evidence="4" key="2">
    <citation type="submission" date="2020-09" db="EMBL/GenBank/DDBJ databases">
        <authorList>
            <person name="Sun Q."/>
            <person name="Zhou Y."/>
        </authorList>
    </citation>
    <scope>NUCLEOTIDE SEQUENCE</scope>
    <source>
        <strain evidence="4">CGMCC 1.15178</strain>
    </source>
</reference>
<sequence>MIIENAGIKGLVNDLAYLDEITTKLGFVRWQWEYTRATYDLKIEEKTDNEDYFLRFNARAIEGKLESPYAVLVLGEAYIGRATFPHGLDYESPIPESVLKISRRKLSELQSLLSHAEGVNEIMTRDCVTIMVDASLHQAALLMRDHNIGFLPVVGEGRELAGVITDRDLVIRGYADHQLESVTVGEIVSRNITSIRPSTTVEEAARIMAKEQIRRLPVVDKGRLLGIVALGDIAIRKVLAHEAGETLGRISLPAEA</sequence>
<dbReference type="PANTHER" id="PTHR43080">
    <property type="entry name" value="CBS DOMAIN-CONTAINING PROTEIN CBSX3, MITOCHONDRIAL"/>
    <property type="match status" value="1"/>
</dbReference>
<dbReference type="PANTHER" id="PTHR43080:SF2">
    <property type="entry name" value="CBS DOMAIN-CONTAINING PROTEIN"/>
    <property type="match status" value="1"/>
</dbReference>
<dbReference type="InterPro" id="IPR051257">
    <property type="entry name" value="Diverse_CBS-Domain"/>
</dbReference>
<dbReference type="Pfam" id="PF08868">
    <property type="entry name" value="YugN"/>
    <property type="match status" value="1"/>
</dbReference>
<dbReference type="Gene3D" id="3.30.310.100">
    <property type="entry name" value="YugN-like"/>
    <property type="match status" value="1"/>
</dbReference>
<dbReference type="CDD" id="cd04622">
    <property type="entry name" value="CBS_pair_HRP1_like"/>
    <property type="match status" value="1"/>
</dbReference>
<dbReference type="Pfam" id="PF00571">
    <property type="entry name" value="CBS"/>
    <property type="match status" value="2"/>
</dbReference>
<dbReference type="EMBL" id="BMHP01000001">
    <property type="protein sequence ID" value="GGD57345.1"/>
    <property type="molecule type" value="Genomic_DNA"/>
</dbReference>
<gene>
    <name evidence="4" type="ORF">GCM10010911_13930</name>
</gene>
<protein>
    <recommendedName>
        <fullName evidence="3">CBS domain-containing protein</fullName>
    </recommendedName>
</protein>
<dbReference type="InterPro" id="IPR046342">
    <property type="entry name" value="CBS_dom_sf"/>
</dbReference>
<dbReference type="InterPro" id="IPR014967">
    <property type="entry name" value="Uncharacterised_YugN-like"/>
</dbReference>
<evidence type="ECO:0000256" key="1">
    <source>
        <dbReference type="ARBA" id="ARBA00023122"/>
    </source>
</evidence>
<dbReference type="PROSITE" id="PS51371">
    <property type="entry name" value="CBS"/>
    <property type="match status" value="2"/>
</dbReference>
<evidence type="ECO:0000256" key="2">
    <source>
        <dbReference type="PROSITE-ProRule" id="PRU00703"/>
    </source>
</evidence>